<accession>A0A0A2LI30</accession>
<reference evidence="2 3" key="1">
    <citation type="submission" date="2013-09" db="EMBL/GenBank/DDBJ databases">
        <authorList>
            <person name="Zeng Z."/>
            <person name="Chen C."/>
        </authorList>
    </citation>
    <scope>NUCLEOTIDE SEQUENCE [LARGE SCALE GENOMIC DNA]</scope>
    <source>
        <strain evidence="2 3">F44-8</strain>
    </source>
</reference>
<proteinExistence type="predicted"/>
<dbReference type="EMBL" id="JRLV01000014">
    <property type="protein sequence ID" value="KGO79877.1"/>
    <property type="molecule type" value="Genomic_DNA"/>
</dbReference>
<organism evidence="2 3">
    <name type="scientific">Flavobacterium beibuense F44-8</name>
    <dbReference type="NCBI Taxonomy" id="1406840"/>
    <lineage>
        <taxon>Bacteria</taxon>
        <taxon>Pseudomonadati</taxon>
        <taxon>Bacteroidota</taxon>
        <taxon>Flavobacteriia</taxon>
        <taxon>Flavobacteriales</taxon>
        <taxon>Flavobacteriaceae</taxon>
        <taxon>Flavobacterium</taxon>
    </lineage>
</organism>
<dbReference type="AlphaFoldDB" id="A0A0A2LI30"/>
<evidence type="ECO:0000256" key="1">
    <source>
        <dbReference type="SAM" id="Phobius"/>
    </source>
</evidence>
<keyword evidence="3" id="KW-1185">Reference proteome</keyword>
<protein>
    <submittedName>
        <fullName evidence="2">Uncharacterized protein</fullName>
    </submittedName>
</protein>
<evidence type="ECO:0000313" key="3">
    <source>
        <dbReference type="Proteomes" id="UP000030129"/>
    </source>
</evidence>
<evidence type="ECO:0000313" key="2">
    <source>
        <dbReference type="EMBL" id="KGO79877.1"/>
    </source>
</evidence>
<dbReference type="eggNOG" id="ENOG5032M0A">
    <property type="taxonomic scope" value="Bacteria"/>
</dbReference>
<sequence length="233" mass="26327">MKDRNLEQQLADKLGNRSITPSAKAWDRIANNRQQGKTQKKKKKVFAYYAAAAVFFLLVSGYVFLMQNKTDVIITEPKVVDGGEVTTPVLPSEEPFVSKSLEIKQTGAVAYKESEVLVKKQSVEVITEKQEMASVADQEVVIKKKQPEFNLHVEPIEALVSIDEAEFYEQETDMLLKEAVKAVAANKHLSNTTNDTALLKEVEAEMDEYYREKAMSIFSLKHKTIRIAVKDKQ</sequence>
<gene>
    <name evidence="2" type="ORF">Q763_11770</name>
</gene>
<keyword evidence="1" id="KW-0812">Transmembrane</keyword>
<comment type="caution">
    <text evidence="2">The sequence shown here is derived from an EMBL/GenBank/DDBJ whole genome shotgun (WGS) entry which is preliminary data.</text>
</comment>
<name>A0A0A2LI30_9FLAO</name>
<dbReference type="RefSeq" id="WP_035134415.1">
    <property type="nucleotide sequence ID" value="NZ_JRLV01000014.1"/>
</dbReference>
<keyword evidence="1" id="KW-0472">Membrane</keyword>
<feature type="transmembrane region" description="Helical" evidence="1">
    <location>
        <begin position="45"/>
        <end position="65"/>
    </location>
</feature>
<keyword evidence="1" id="KW-1133">Transmembrane helix</keyword>
<dbReference type="STRING" id="1406840.Q763_11770"/>
<dbReference type="Proteomes" id="UP000030129">
    <property type="component" value="Unassembled WGS sequence"/>
</dbReference>